<keyword evidence="4 6" id="KW-1133">Transmembrane helix</keyword>
<feature type="transmembrane region" description="Helical" evidence="6">
    <location>
        <begin position="91"/>
        <end position="110"/>
    </location>
</feature>
<keyword evidence="2" id="KW-1003">Cell membrane</keyword>
<dbReference type="SUPFAM" id="SSF103473">
    <property type="entry name" value="MFS general substrate transporter"/>
    <property type="match status" value="1"/>
</dbReference>
<sequence>MIGIMALLTVVMAALALTAENRVATIVSLLLMGTIDLASAPGLQVRTMKYAQDAPTLASGADIAAFNVGNALGAWLGGLALAAGYGYVSPLWVGAGLALAGLVVVTAGSLRGRSVRQADPGLPLQPPYAEC</sequence>
<reference evidence="7 8" key="1">
    <citation type="submission" date="2021-01" db="EMBL/GenBank/DDBJ databases">
        <title>Whole genome shotgun sequence of Microbispora amethystogenes NBRC 101907.</title>
        <authorList>
            <person name="Komaki H."/>
            <person name="Tamura T."/>
        </authorList>
    </citation>
    <scope>NUCLEOTIDE SEQUENCE [LARGE SCALE GENOMIC DNA]</scope>
    <source>
        <strain evidence="7 8">NBRC 101907</strain>
    </source>
</reference>
<dbReference type="InterPro" id="IPR050189">
    <property type="entry name" value="MFS_Efflux_Transporters"/>
</dbReference>
<keyword evidence="8" id="KW-1185">Reference proteome</keyword>
<protein>
    <recommendedName>
        <fullName evidence="9">MFS transporter</fullName>
    </recommendedName>
</protein>
<evidence type="ECO:0008006" key="9">
    <source>
        <dbReference type="Google" id="ProtNLM"/>
    </source>
</evidence>
<keyword evidence="5 6" id="KW-0472">Membrane</keyword>
<feature type="transmembrane region" description="Helical" evidence="6">
    <location>
        <begin position="26"/>
        <end position="43"/>
    </location>
</feature>
<accession>A0ABQ4F9R9</accession>
<keyword evidence="3 6" id="KW-0812">Transmembrane</keyword>
<dbReference type="EMBL" id="BOOB01000012">
    <property type="protein sequence ID" value="GIH31562.1"/>
    <property type="molecule type" value="Genomic_DNA"/>
</dbReference>
<comment type="caution">
    <text evidence="7">The sequence shown here is derived from an EMBL/GenBank/DDBJ whole genome shotgun (WGS) entry which is preliminary data.</text>
</comment>
<evidence type="ECO:0000256" key="1">
    <source>
        <dbReference type="ARBA" id="ARBA00004651"/>
    </source>
</evidence>
<comment type="subcellular location">
    <subcellularLocation>
        <location evidence="1">Cell membrane</location>
        <topology evidence="1">Multi-pass membrane protein</topology>
    </subcellularLocation>
</comment>
<organism evidence="7 8">
    <name type="scientific">Microbispora amethystogenes</name>
    <dbReference type="NCBI Taxonomy" id="1427754"/>
    <lineage>
        <taxon>Bacteria</taxon>
        <taxon>Bacillati</taxon>
        <taxon>Actinomycetota</taxon>
        <taxon>Actinomycetes</taxon>
        <taxon>Streptosporangiales</taxon>
        <taxon>Streptosporangiaceae</taxon>
        <taxon>Microbispora</taxon>
    </lineage>
</organism>
<evidence type="ECO:0000256" key="3">
    <source>
        <dbReference type="ARBA" id="ARBA00022692"/>
    </source>
</evidence>
<proteinExistence type="predicted"/>
<name>A0ABQ4F9R9_9ACTN</name>
<gene>
    <name evidence="7" type="ORF">Mam01_17260</name>
</gene>
<dbReference type="Proteomes" id="UP000651728">
    <property type="component" value="Unassembled WGS sequence"/>
</dbReference>
<evidence type="ECO:0000313" key="8">
    <source>
        <dbReference type="Proteomes" id="UP000651728"/>
    </source>
</evidence>
<evidence type="ECO:0000256" key="6">
    <source>
        <dbReference type="SAM" id="Phobius"/>
    </source>
</evidence>
<dbReference type="PANTHER" id="PTHR43124:SF3">
    <property type="entry name" value="CHLORAMPHENICOL EFFLUX PUMP RV0191"/>
    <property type="match status" value="1"/>
</dbReference>
<evidence type="ECO:0000256" key="4">
    <source>
        <dbReference type="ARBA" id="ARBA00022989"/>
    </source>
</evidence>
<feature type="transmembrane region" description="Helical" evidence="6">
    <location>
        <begin position="64"/>
        <end position="85"/>
    </location>
</feature>
<evidence type="ECO:0000256" key="2">
    <source>
        <dbReference type="ARBA" id="ARBA00022475"/>
    </source>
</evidence>
<evidence type="ECO:0000256" key="5">
    <source>
        <dbReference type="ARBA" id="ARBA00023136"/>
    </source>
</evidence>
<evidence type="ECO:0000313" key="7">
    <source>
        <dbReference type="EMBL" id="GIH31562.1"/>
    </source>
</evidence>
<dbReference type="PANTHER" id="PTHR43124">
    <property type="entry name" value="PURINE EFFLUX PUMP PBUE"/>
    <property type="match status" value="1"/>
</dbReference>
<dbReference type="InterPro" id="IPR036259">
    <property type="entry name" value="MFS_trans_sf"/>
</dbReference>